<sequence>MGPSRSSLFVHSSLETEWRPLGSYPPNPLGIHDMVGNVSEWTRDRYYSGFGHLGTVNSVAAEPNESEADKKTVRDLAGYGDHSGGLATVYGRRAVSIDSPNQGFRCVVNHPEPIN</sequence>
<dbReference type="InterPro" id="IPR042095">
    <property type="entry name" value="SUMF_sf"/>
</dbReference>
<protein>
    <submittedName>
        <fullName evidence="2">Formylglycine-generating enzyme family protein</fullName>
    </submittedName>
</protein>
<keyword evidence="3" id="KW-1185">Reference proteome</keyword>
<accession>A0ABX8IPH7</accession>
<organism evidence="2 3">
    <name type="scientific">Marinobacter adhaerens</name>
    <dbReference type="NCBI Taxonomy" id="1033846"/>
    <lineage>
        <taxon>Bacteria</taxon>
        <taxon>Pseudomonadati</taxon>
        <taxon>Pseudomonadota</taxon>
        <taxon>Gammaproteobacteria</taxon>
        <taxon>Pseudomonadales</taxon>
        <taxon>Marinobacteraceae</taxon>
        <taxon>Marinobacter</taxon>
    </lineage>
</organism>
<name>A0ABX8IPH7_9GAMM</name>
<dbReference type="SUPFAM" id="SSF56436">
    <property type="entry name" value="C-type lectin-like"/>
    <property type="match status" value="1"/>
</dbReference>
<dbReference type="InterPro" id="IPR005532">
    <property type="entry name" value="SUMF_dom"/>
</dbReference>
<feature type="domain" description="Sulfatase-modifying factor enzyme-like" evidence="1">
    <location>
        <begin position="15"/>
        <end position="107"/>
    </location>
</feature>
<proteinExistence type="predicted"/>
<evidence type="ECO:0000313" key="2">
    <source>
        <dbReference type="EMBL" id="QWV14651.1"/>
    </source>
</evidence>
<gene>
    <name evidence="2" type="ORF">KQ249_08720</name>
</gene>
<dbReference type="InterPro" id="IPR016187">
    <property type="entry name" value="CTDL_fold"/>
</dbReference>
<dbReference type="Proteomes" id="UP000683442">
    <property type="component" value="Chromosome"/>
</dbReference>
<evidence type="ECO:0000259" key="1">
    <source>
        <dbReference type="Pfam" id="PF03781"/>
    </source>
</evidence>
<evidence type="ECO:0000313" key="3">
    <source>
        <dbReference type="Proteomes" id="UP000683442"/>
    </source>
</evidence>
<reference evidence="2 3" key="1">
    <citation type="submission" date="2021-06" db="EMBL/GenBank/DDBJ databases">
        <title>Microbial metabolic specificity influences pelagic lipid remineralization.</title>
        <authorList>
            <person name="Behrendt L."/>
            <person name="Hunter J.E."/>
            <person name="Alcolombri U."/>
            <person name="Smriga S."/>
            <person name="Mincer T."/>
            <person name="Lowenstein D.P."/>
            <person name="Peaudecerf F.J."/>
            <person name="Fernandez V.I."/>
            <person name="Fredricks H."/>
            <person name="Almblad H."/>
            <person name="Harrison J.J."/>
            <person name="Stocker R."/>
            <person name="Van Mooy B.A.S."/>
        </authorList>
    </citation>
    <scope>NUCLEOTIDE SEQUENCE [LARGE SCALE GENOMIC DNA]</scope>
    <source>
        <strain evidence="2 3">HP15-B</strain>
    </source>
</reference>
<dbReference type="Gene3D" id="3.90.1580.10">
    <property type="entry name" value="paralog of FGE (formylglycine-generating enzyme)"/>
    <property type="match status" value="1"/>
</dbReference>
<dbReference type="Pfam" id="PF03781">
    <property type="entry name" value="FGE-sulfatase"/>
    <property type="match status" value="1"/>
</dbReference>
<dbReference type="EMBL" id="CP076686">
    <property type="protein sequence ID" value="QWV14651.1"/>
    <property type="molecule type" value="Genomic_DNA"/>
</dbReference>